<dbReference type="InterPro" id="IPR014729">
    <property type="entry name" value="Rossmann-like_a/b/a_fold"/>
</dbReference>
<feature type="domain" description="DUF218" evidence="2">
    <location>
        <begin position="75"/>
        <end position="231"/>
    </location>
</feature>
<dbReference type="Pfam" id="PF02698">
    <property type="entry name" value="DUF218"/>
    <property type="match status" value="1"/>
</dbReference>
<dbReference type="GO" id="GO:0043164">
    <property type="term" value="P:Gram-negative-bacterium-type cell wall biogenesis"/>
    <property type="evidence" value="ECO:0007669"/>
    <property type="project" value="TreeGrafter"/>
</dbReference>
<dbReference type="Proteomes" id="UP000001369">
    <property type="component" value="Chromosome"/>
</dbReference>
<keyword evidence="1" id="KW-0472">Membrane</keyword>
<dbReference type="GO" id="GO:0005886">
    <property type="term" value="C:plasma membrane"/>
    <property type="evidence" value="ECO:0007669"/>
    <property type="project" value="TreeGrafter"/>
</dbReference>
<keyword evidence="1" id="KW-0812">Transmembrane</keyword>
<dbReference type="RefSeq" id="WP_012674785.1">
    <property type="nucleotide sequence ID" value="NC_012438.1"/>
</dbReference>
<dbReference type="KEGG" id="saf:SULAZ_1499"/>
<dbReference type="EMBL" id="CP001229">
    <property type="protein sequence ID" value="ACN99471.1"/>
    <property type="molecule type" value="Genomic_DNA"/>
</dbReference>
<keyword evidence="1" id="KW-1133">Transmembrane helix</keyword>
<evidence type="ECO:0000313" key="3">
    <source>
        <dbReference type="EMBL" id="ACN99471.1"/>
    </source>
</evidence>
<dbReference type="Gene3D" id="3.40.50.620">
    <property type="entry name" value="HUPs"/>
    <property type="match status" value="1"/>
</dbReference>
<evidence type="ECO:0000259" key="2">
    <source>
        <dbReference type="Pfam" id="PF02698"/>
    </source>
</evidence>
<dbReference type="CDD" id="cd06259">
    <property type="entry name" value="YdcF-like"/>
    <property type="match status" value="1"/>
</dbReference>
<dbReference type="PANTHER" id="PTHR30336:SF4">
    <property type="entry name" value="ENVELOPE BIOGENESIS FACTOR ELYC"/>
    <property type="match status" value="1"/>
</dbReference>
<dbReference type="HOGENOM" id="CLU_053514_1_1_0"/>
<gene>
    <name evidence="3" type="ordered locus">SULAZ_1499</name>
</gene>
<dbReference type="OrthoDB" id="9782395at2"/>
<dbReference type="eggNOG" id="COG1434">
    <property type="taxonomic scope" value="Bacteria"/>
</dbReference>
<evidence type="ECO:0000313" key="4">
    <source>
        <dbReference type="Proteomes" id="UP000001369"/>
    </source>
</evidence>
<evidence type="ECO:0000256" key="1">
    <source>
        <dbReference type="SAM" id="Phobius"/>
    </source>
</evidence>
<feature type="transmembrane region" description="Helical" evidence="1">
    <location>
        <begin position="7"/>
        <end position="29"/>
    </location>
</feature>
<dbReference type="GO" id="GO:0000270">
    <property type="term" value="P:peptidoglycan metabolic process"/>
    <property type="evidence" value="ECO:0007669"/>
    <property type="project" value="TreeGrafter"/>
</dbReference>
<dbReference type="InterPro" id="IPR003848">
    <property type="entry name" value="DUF218"/>
</dbReference>
<feature type="transmembrane region" description="Helical" evidence="1">
    <location>
        <begin position="35"/>
        <end position="51"/>
    </location>
</feature>
<name>C1DWH8_SULAA</name>
<sequence>MFFLKKLITFFILPPGLFIVIFSVIAYFGRKDRKIFIVSFLSAFFIYLLSIEPVKDSLLRPLETKYPIPNKLNGDVIVVLGGGSYNTGILTEDSLKRVLTGFVLHKKLNLPIILSGGSAITNLPEAEVMKNILNELGVDKSMIYTDVNSRDTLGNAFFVKKICEKNGFKRIILVTSAYHMPRSVIVFQKAGLDVIPYPTDFKMDKRYTVYSYFPKMNVLQDSTKAIREYVGLIAYQLNWILR</sequence>
<dbReference type="STRING" id="204536.SULAZ_1499"/>
<organism evidence="3 4">
    <name type="scientific">Sulfurihydrogenibium azorense (strain DSM 15241 / OCM 825 / Az-Fu1)</name>
    <dbReference type="NCBI Taxonomy" id="204536"/>
    <lineage>
        <taxon>Bacteria</taxon>
        <taxon>Pseudomonadati</taxon>
        <taxon>Aquificota</taxon>
        <taxon>Aquificia</taxon>
        <taxon>Aquificales</taxon>
        <taxon>Hydrogenothermaceae</taxon>
        <taxon>Sulfurihydrogenibium</taxon>
    </lineage>
</organism>
<reference evidence="3 4" key="1">
    <citation type="journal article" date="2009" name="J. Bacteriol.">
        <title>Complete and draft genome sequences of six members of the Aquificales.</title>
        <authorList>
            <person name="Reysenbach A.L."/>
            <person name="Hamamura N."/>
            <person name="Podar M."/>
            <person name="Griffiths E."/>
            <person name="Ferreira S."/>
            <person name="Hochstein R."/>
            <person name="Heidelberg J."/>
            <person name="Johnson J."/>
            <person name="Mead D."/>
            <person name="Pohorille A."/>
            <person name="Sarmiento M."/>
            <person name="Schweighofer K."/>
            <person name="Seshadri R."/>
            <person name="Voytek M.A."/>
        </authorList>
    </citation>
    <scope>NUCLEOTIDE SEQUENCE [LARGE SCALE GENOMIC DNA]</scope>
    <source>
        <strain evidence="4">Az-Fu1 / DSM 15241 / OCM 825</strain>
    </source>
</reference>
<dbReference type="PANTHER" id="PTHR30336">
    <property type="entry name" value="INNER MEMBRANE PROTEIN, PROBABLE PERMEASE"/>
    <property type="match status" value="1"/>
</dbReference>
<dbReference type="AlphaFoldDB" id="C1DWH8"/>
<proteinExistence type="predicted"/>
<accession>C1DWH8</accession>
<keyword evidence="4" id="KW-1185">Reference proteome</keyword>
<protein>
    <recommendedName>
        <fullName evidence="2">DUF218 domain-containing protein</fullName>
    </recommendedName>
</protein>
<dbReference type="InterPro" id="IPR051599">
    <property type="entry name" value="Cell_Envelope_Assoc"/>
</dbReference>